<evidence type="ECO:0000313" key="7">
    <source>
        <dbReference type="EMBL" id="KAF2239075.1"/>
    </source>
</evidence>
<comment type="subcellular location">
    <subcellularLocation>
        <location evidence="1">Nucleus</location>
    </subcellularLocation>
</comment>
<evidence type="ECO:0000259" key="6">
    <source>
        <dbReference type="Pfam" id="PF01138"/>
    </source>
</evidence>
<evidence type="ECO:0000256" key="3">
    <source>
        <dbReference type="ARBA" id="ARBA00022552"/>
    </source>
</evidence>
<sequence length="239" mass="25759">MTVKDASLSTLQRADGSAKCEHDGYCVIGAVNGPIEVMRRDELPEEAAIEINVRPAVGVGSPTERHLETLLQSTLRRIIRVETYPRTLIQITLQVLSVPDVKPTPVSFLAVLPALLQTSLLALLSASIPLTTTYTATACAATSSGDLISTMSLTSAATLASFHVFAFTAQGDLLLAESEGSFDIGIWNKVYLTAEEICRGKPTDAVEDIIMDQQGNSLQERLQAAVQSKVEADRRWKSS</sequence>
<reference evidence="7" key="1">
    <citation type="journal article" date="2020" name="Stud. Mycol.">
        <title>101 Dothideomycetes genomes: a test case for predicting lifestyles and emergence of pathogens.</title>
        <authorList>
            <person name="Haridas S."/>
            <person name="Albert R."/>
            <person name="Binder M."/>
            <person name="Bloem J."/>
            <person name="Labutti K."/>
            <person name="Salamov A."/>
            <person name="Andreopoulos B."/>
            <person name="Baker S."/>
            <person name="Barry K."/>
            <person name="Bills G."/>
            <person name="Bluhm B."/>
            <person name="Cannon C."/>
            <person name="Castanera R."/>
            <person name="Culley D."/>
            <person name="Daum C."/>
            <person name="Ezra D."/>
            <person name="Gonzalez J."/>
            <person name="Henrissat B."/>
            <person name="Kuo A."/>
            <person name="Liang C."/>
            <person name="Lipzen A."/>
            <person name="Lutzoni F."/>
            <person name="Magnuson J."/>
            <person name="Mondo S."/>
            <person name="Nolan M."/>
            <person name="Ohm R."/>
            <person name="Pangilinan J."/>
            <person name="Park H.-J."/>
            <person name="Ramirez L."/>
            <person name="Alfaro M."/>
            <person name="Sun H."/>
            <person name="Tritt A."/>
            <person name="Yoshinaga Y."/>
            <person name="Zwiers L.-H."/>
            <person name="Turgeon B."/>
            <person name="Goodwin S."/>
            <person name="Spatafora J."/>
            <person name="Crous P."/>
            <person name="Grigoriev I."/>
        </authorList>
    </citation>
    <scope>NUCLEOTIDE SEQUENCE</scope>
    <source>
        <strain evidence="7">Tuck. ex Michener</strain>
    </source>
</reference>
<dbReference type="Proteomes" id="UP000800092">
    <property type="component" value="Unassembled WGS sequence"/>
</dbReference>
<dbReference type="InterPro" id="IPR020568">
    <property type="entry name" value="Ribosomal_Su5_D2-typ_SF"/>
</dbReference>
<keyword evidence="5" id="KW-0539">Nucleus</keyword>
<evidence type="ECO:0000256" key="2">
    <source>
        <dbReference type="ARBA" id="ARBA00006678"/>
    </source>
</evidence>
<keyword evidence="3" id="KW-0698">rRNA processing</keyword>
<keyword evidence="4" id="KW-0271">Exosome</keyword>
<protein>
    <recommendedName>
        <fullName evidence="6">Exoribonuclease phosphorolytic domain-containing protein</fullName>
    </recommendedName>
</protein>
<dbReference type="InterPro" id="IPR036345">
    <property type="entry name" value="ExoRNase_PH_dom2_sf"/>
</dbReference>
<evidence type="ECO:0000256" key="4">
    <source>
        <dbReference type="ARBA" id="ARBA00022835"/>
    </source>
</evidence>
<dbReference type="SUPFAM" id="SSF55666">
    <property type="entry name" value="Ribonuclease PH domain 2-like"/>
    <property type="match status" value="1"/>
</dbReference>
<evidence type="ECO:0000313" key="8">
    <source>
        <dbReference type="Proteomes" id="UP000800092"/>
    </source>
</evidence>
<evidence type="ECO:0000256" key="5">
    <source>
        <dbReference type="ARBA" id="ARBA00023242"/>
    </source>
</evidence>
<dbReference type="InterPro" id="IPR001247">
    <property type="entry name" value="ExoRNase_PH_dom1"/>
</dbReference>
<evidence type="ECO:0000256" key="1">
    <source>
        <dbReference type="ARBA" id="ARBA00004123"/>
    </source>
</evidence>
<dbReference type="EMBL" id="ML991773">
    <property type="protein sequence ID" value="KAF2239075.1"/>
    <property type="molecule type" value="Genomic_DNA"/>
</dbReference>
<dbReference type="GO" id="GO:0071051">
    <property type="term" value="P:poly(A)-dependent snoRNA 3'-end processing"/>
    <property type="evidence" value="ECO:0007669"/>
    <property type="project" value="TreeGrafter"/>
</dbReference>
<dbReference type="GO" id="GO:0005730">
    <property type="term" value="C:nucleolus"/>
    <property type="evidence" value="ECO:0007669"/>
    <property type="project" value="TreeGrafter"/>
</dbReference>
<gene>
    <name evidence="7" type="ORF">EV356DRAFT_515315</name>
</gene>
<accession>A0A6A6HLT2</accession>
<dbReference type="PANTHER" id="PTHR11953:SF1">
    <property type="entry name" value="EXOSOME COMPLEX COMPONENT RRP46"/>
    <property type="match status" value="1"/>
</dbReference>
<dbReference type="InterPro" id="IPR050080">
    <property type="entry name" value="RNase_PH"/>
</dbReference>
<dbReference type="Pfam" id="PF01138">
    <property type="entry name" value="RNase_PH"/>
    <property type="match status" value="1"/>
</dbReference>
<dbReference type="GO" id="GO:0003723">
    <property type="term" value="F:RNA binding"/>
    <property type="evidence" value="ECO:0007669"/>
    <property type="project" value="TreeGrafter"/>
</dbReference>
<dbReference type="Gene3D" id="3.30.230.70">
    <property type="entry name" value="GHMP Kinase, N-terminal domain"/>
    <property type="match status" value="1"/>
</dbReference>
<comment type="similarity">
    <text evidence="2">Belongs to the RNase PH family.</text>
</comment>
<dbReference type="GO" id="GO:0034475">
    <property type="term" value="P:U4 snRNA 3'-end processing"/>
    <property type="evidence" value="ECO:0007669"/>
    <property type="project" value="TreeGrafter"/>
</dbReference>
<dbReference type="AlphaFoldDB" id="A0A6A6HLT2"/>
<dbReference type="PANTHER" id="PTHR11953">
    <property type="entry name" value="EXOSOME COMPLEX COMPONENT"/>
    <property type="match status" value="1"/>
</dbReference>
<name>A0A6A6HLT2_VIRVR</name>
<dbReference type="GO" id="GO:0000177">
    <property type="term" value="C:cytoplasmic exosome (RNase complex)"/>
    <property type="evidence" value="ECO:0007669"/>
    <property type="project" value="TreeGrafter"/>
</dbReference>
<dbReference type="GO" id="GO:0071028">
    <property type="term" value="P:nuclear mRNA surveillance"/>
    <property type="evidence" value="ECO:0007669"/>
    <property type="project" value="TreeGrafter"/>
</dbReference>
<dbReference type="SUPFAM" id="SSF54211">
    <property type="entry name" value="Ribosomal protein S5 domain 2-like"/>
    <property type="match status" value="1"/>
</dbReference>
<dbReference type="GO" id="GO:0006364">
    <property type="term" value="P:rRNA processing"/>
    <property type="evidence" value="ECO:0007669"/>
    <property type="project" value="UniProtKB-KW"/>
</dbReference>
<dbReference type="InterPro" id="IPR027408">
    <property type="entry name" value="PNPase/RNase_PH_dom_sf"/>
</dbReference>
<keyword evidence="8" id="KW-1185">Reference proteome</keyword>
<feature type="domain" description="Exoribonuclease phosphorolytic" evidence="6">
    <location>
        <begin position="7"/>
        <end position="129"/>
    </location>
</feature>
<dbReference type="GO" id="GO:0000176">
    <property type="term" value="C:nuclear exosome (RNase complex)"/>
    <property type="evidence" value="ECO:0007669"/>
    <property type="project" value="TreeGrafter"/>
</dbReference>
<organism evidence="7 8">
    <name type="scientific">Viridothelium virens</name>
    <name type="common">Speckled blister lichen</name>
    <name type="synonym">Trypethelium virens</name>
    <dbReference type="NCBI Taxonomy" id="1048519"/>
    <lineage>
        <taxon>Eukaryota</taxon>
        <taxon>Fungi</taxon>
        <taxon>Dikarya</taxon>
        <taxon>Ascomycota</taxon>
        <taxon>Pezizomycotina</taxon>
        <taxon>Dothideomycetes</taxon>
        <taxon>Dothideomycetes incertae sedis</taxon>
        <taxon>Trypetheliales</taxon>
        <taxon>Trypetheliaceae</taxon>
        <taxon>Viridothelium</taxon>
    </lineage>
</organism>
<dbReference type="GO" id="GO:0016075">
    <property type="term" value="P:rRNA catabolic process"/>
    <property type="evidence" value="ECO:0007669"/>
    <property type="project" value="TreeGrafter"/>
</dbReference>
<dbReference type="OrthoDB" id="27298at2759"/>
<proteinExistence type="inferred from homology"/>